<dbReference type="PRINTS" id="PR00081">
    <property type="entry name" value="GDHRDH"/>
</dbReference>
<dbReference type="SUPFAM" id="SSF51735">
    <property type="entry name" value="NAD(P)-binding Rossmann-fold domains"/>
    <property type="match status" value="1"/>
</dbReference>
<dbReference type="GO" id="GO:0016491">
    <property type="term" value="F:oxidoreductase activity"/>
    <property type="evidence" value="ECO:0007669"/>
    <property type="project" value="UniProtKB-KW"/>
</dbReference>
<name>A0AAP3E6B3_9EURY</name>
<dbReference type="GO" id="GO:0016020">
    <property type="term" value="C:membrane"/>
    <property type="evidence" value="ECO:0007669"/>
    <property type="project" value="TreeGrafter"/>
</dbReference>
<organism evidence="4 5">
    <name type="scientific">Natronosalvus hydrolyticus</name>
    <dbReference type="NCBI Taxonomy" id="2979988"/>
    <lineage>
        <taxon>Archaea</taxon>
        <taxon>Methanobacteriati</taxon>
        <taxon>Methanobacteriota</taxon>
        <taxon>Stenosarchaea group</taxon>
        <taxon>Halobacteria</taxon>
        <taxon>Halobacteriales</taxon>
        <taxon>Natrialbaceae</taxon>
        <taxon>Natronosalvus</taxon>
    </lineage>
</organism>
<evidence type="ECO:0000256" key="1">
    <source>
        <dbReference type="ARBA" id="ARBA00006484"/>
    </source>
</evidence>
<dbReference type="PANTHER" id="PTHR44196:SF2">
    <property type="entry name" value="SHORT-CHAIN DEHYDROGENASE-RELATED"/>
    <property type="match status" value="1"/>
</dbReference>
<dbReference type="InterPro" id="IPR002347">
    <property type="entry name" value="SDR_fam"/>
</dbReference>
<dbReference type="AlphaFoldDB" id="A0AAP3E6B3"/>
<dbReference type="PRINTS" id="PR00080">
    <property type="entry name" value="SDRFAMILY"/>
</dbReference>
<evidence type="ECO:0000313" key="5">
    <source>
        <dbReference type="Proteomes" id="UP001321047"/>
    </source>
</evidence>
<dbReference type="Proteomes" id="UP001321047">
    <property type="component" value="Unassembled WGS sequence"/>
</dbReference>
<evidence type="ECO:0000313" key="4">
    <source>
        <dbReference type="EMBL" id="MCU4752503.1"/>
    </source>
</evidence>
<reference evidence="4 5" key="1">
    <citation type="submission" date="2022-09" db="EMBL/GenBank/DDBJ databases">
        <title>Enrichment on poylsaccharides allowed isolation of novel metabolic and taxonomic groups of Haloarchaea.</title>
        <authorList>
            <person name="Sorokin D.Y."/>
            <person name="Elcheninov A.G."/>
            <person name="Khizhniak T.V."/>
            <person name="Kolganova T.V."/>
            <person name="Kublanov I.V."/>
        </authorList>
    </citation>
    <scope>NUCLEOTIDE SEQUENCE [LARGE SCALE GENOMIC DNA]</scope>
    <source>
        <strain evidence="4 5">AArc-curdl1</strain>
    </source>
</reference>
<dbReference type="InterPro" id="IPR036291">
    <property type="entry name" value="NAD(P)-bd_dom_sf"/>
</dbReference>
<keyword evidence="5" id="KW-1185">Reference proteome</keyword>
<comment type="similarity">
    <text evidence="1 3">Belongs to the short-chain dehydrogenases/reductases (SDR) family.</text>
</comment>
<evidence type="ECO:0000256" key="2">
    <source>
        <dbReference type="ARBA" id="ARBA00023002"/>
    </source>
</evidence>
<dbReference type="RefSeq" id="WP_342808835.1">
    <property type="nucleotide sequence ID" value="NZ_JAOPJZ010000007.1"/>
</dbReference>
<dbReference type="InterPro" id="IPR020904">
    <property type="entry name" value="Sc_DH/Rdtase_CS"/>
</dbReference>
<dbReference type="PANTHER" id="PTHR44196">
    <property type="entry name" value="DEHYDROGENASE/REDUCTASE SDR FAMILY MEMBER 7B"/>
    <property type="match status" value="1"/>
</dbReference>
<dbReference type="PROSITE" id="PS00061">
    <property type="entry name" value="ADH_SHORT"/>
    <property type="match status" value="1"/>
</dbReference>
<keyword evidence="2" id="KW-0560">Oxidoreductase</keyword>
<dbReference type="CDD" id="cd05233">
    <property type="entry name" value="SDR_c"/>
    <property type="match status" value="1"/>
</dbReference>
<proteinExistence type="inferred from homology"/>
<dbReference type="Gene3D" id="3.40.50.720">
    <property type="entry name" value="NAD(P)-binding Rossmann-like Domain"/>
    <property type="match status" value="1"/>
</dbReference>
<comment type="caution">
    <text evidence="4">The sequence shown here is derived from an EMBL/GenBank/DDBJ whole genome shotgun (WGS) entry which is preliminary data.</text>
</comment>
<dbReference type="PIRSF" id="PIRSF000126">
    <property type="entry name" value="11-beta-HSD1"/>
    <property type="match status" value="1"/>
</dbReference>
<protein>
    <submittedName>
        <fullName evidence="4">SDR family oxidoreductase</fullName>
    </submittedName>
</protein>
<dbReference type="EMBL" id="JAOPJZ010000007">
    <property type="protein sequence ID" value="MCU4752503.1"/>
    <property type="molecule type" value="Genomic_DNA"/>
</dbReference>
<dbReference type="Pfam" id="PF00106">
    <property type="entry name" value="adh_short"/>
    <property type="match status" value="1"/>
</dbReference>
<evidence type="ECO:0000256" key="3">
    <source>
        <dbReference type="RuleBase" id="RU000363"/>
    </source>
</evidence>
<gene>
    <name evidence="4" type="ORF">OB919_10965</name>
</gene>
<accession>A0AAP3E6B3</accession>
<sequence>MDEFEGCQVTPTSKGLTLLTGAASGIGRELARVFAANGHDLVLVDIDERGLEAVESMLATEPGTVSDSIVVDLTDEGAIDHVENRVAALEHPLEILVNNAGVPVYGHFSETTFEDERRLLRLNVEALTALTDRFLPGMLERGRGRILNTASLAGVVPVPTAAVYGGSKAYVHSFSLALADELAETPVTVTALCPGETETGFMERGGMERSAVADGELMSPKTVARVGYDGLMDGKRVVVPGWRNRIRYRLSRLLPAWLGGRLAKRLWTGSG</sequence>